<dbReference type="Pfam" id="PF24181">
    <property type="entry name" value="TPR_TTI1_C"/>
    <property type="match status" value="1"/>
</dbReference>
<feature type="domain" description="TTI1 N-terminal TPR" evidence="2">
    <location>
        <begin position="214"/>
        <end position="411"/>
    </location>
</feature>
<dbReference type="InterPro" id="IPR057567">
    <property type="entry name" value="TPR_TTI1_C"/>
</dbReference>
<dbReference type="PANTHER" id="PTHR18460:SF3">
    <property type="entry name" value="TELO2-INTERACTING PROTEIN 1 HOMOLOG"/>
    <property type="match status" value="1"/>
</dbReference>
<dbReference type="EMBL" id="BEYU01000029">
    <property type="protein sequence ID" value="GBG27338.1"/>
    <property type="molecule type" value="Genomic_DNA"/>
</dbReference>
<dbReference type="Proteomes" id="UP000241890">
    <property type="component" value="Unassembled WGS sequence"/>
</dbReference>
<evidence type="ECO:0000313" key="4">
    <source>
        <dbReference type="EMBL" id="GBG27338.1"/>
    </source>
</evidence>
<evidence type="ECO:0000256" key="1">
    <source>
        <dbReference type="SAM" id="MobiDB-lite"/>
    </source>
</evidence>
<keyword evidence="5" id="KW-1185">Reference proteome</keyword>
<feature type="region of interest" description="Disordered" evidence="1">
    <location>
        <begin position="309"/>
        <end position="351"/>
    </location>
</feature>
<gene>
    <name evidence="4" type="ORF">FCC1311_035602</name>
</gene>
<dbReference type="Pfam" id="PF24173">
    <property type="entry name" value="TPR_TTI1_N"/>
    <property type="match status" value="1"/>
</dbReference>
<dbReference type="Pfam" id="PF21547">
    <property type="entry name" value="TTI1"/>
    <property type="match status" value="1"/>
</dbReference>
<dbReference type="InterPro" id="IPR052587">
    <property type="entry name" value="TELO2-interacting_protein_1"/>
</dbReference>
<evidence type="ECO:0000259" key="3">
    <source>
        <dbReference type="Pfam" id="PF24181"/>
    </source>
</evidence>
<evidence type="ECO:0000313" key="5">
    <source>
        <dbReference type="Proteomes" id="UP000241890"/>
    </source>
</evidence>
<dbReference type="SUPFAM" id="SSF48371">
    <property type="entry name" value="ARM repeat"/>
    <property type="match status" value="1"/>
</dbReference>
<dbReference type="PANTHER" id="PTHR18460">
    <property type="entry name" value="TEL2 INTERACTING PROTEIN 1 TTI1 FAMILY MEMBER"/>
    <property type="match status" value="1"/>
</dbReference>
<organism evidence="4 5">
    <name type="scientific">Hondaea fermentalgiana</name>
    <dbReference type="NCBI Taxonomy" id="2315210"/>
    <lineage>
        <taxon>Eukaryota</taxon>
        <taxon>Sar</taxon>
        <taxon>Stramenopiles</taxon>
        <taxon>Bigyra</taxon>
        <taxon>Labyrinthulomycetes</taxon>
        <taxon>Thraustochytrida</taxon>
        <taxon>Thraustochytriidae</taxon>
        <taxon>Hondaea</taxon>
    </lineage>
</organism>
<dbReference type="GO" id="GO:0005737">
    <property type="term" value="C:cytoplasm"/>
    <property type="evidence" value="ECO:0007669"/>
    <property type="project" value="TreeGrafter"/>
</dbReference>
<dbReference type="AlphaFoldDB" id="A0A2R5GC84"/>
<accession>A0A2R5GC84</accession>
<dbReference type="OrthoDB" id="49511at2759"/>
<sequence length="1123" mass="122559">MSPGARAAAVGRAPPLEQRAAFEALKPACMALMRAVCEKAALTLPAERGRDLELDAQAAYHCQQLSMIVKEQPSVSLEQCVEYVLLPLFKALPSLLAGRRDQGQASTTGTTQFELKWGELAWIALFNCVQSILSQCTPAFLAERPDIILQTLDASLAGLDLGKSEEVLYAAVSALRAAFGPNVNKARHFTGHGGATWQALAAPQGQNAVLHGLFAHTTLRLLETAKVQRARRLRIACLETAQVLLDGVGAARPEAVEEVLPGVSGVLGGIIMEDFKSGSTVRAAAIEAWTPAICCVLSDIRTISVPAETHASPDTHHENSNSPYEETASSAEKSGDNSESARKWAEYVSEQRPRRRPHLAETCARLDVMLRAILRHEHVSGPGSRVAQMSLVGLASCLIQECTRTMVDNSPAGPTRTLLSTLVEILVTMEVIEDPDTSALAQSARQECSQKLGNTTCASEVDEGVWGTHVAPALDECLRDALRELPSVARSKGEAAFRHSLATCEALIRSVGPTRLQVILDAWSPLQPILTTIELHKDHDERALVSSDYNTLHVAYPARRFVHFQEGATRDALDRMLTALFSSKAGARRELYSELLVCVQGTGASDRHEAWLLLAFLMRAAGSDLEPELCRDCVHVCVENLRADEVVSAASNGASRRLLVSLQLEVLGQCFLQQQEDQYGVARRLLVEALFPILVHASSERAIVADSATAALGCLAVGCGYANRVELIHENIDYLLDATSMWLEDLESFPQTANILLTLLRILRQAPLPQRIKPFLRDMIDGVLHALEMRRGDFGPKEAKLTSNLLGVLQAALRILPNGETHEESESIAPREEDPLGALVDEFESATRTFAEVNVDAIDETLDPSASNEDDPAGVGEDIAPKQEASFEENLAKTILLHCRHFTRHADLASRRLALEGVAQALRVLSGNRDELLPMIHEAWRGIEASLSSEQSAAVLAACFNVVTVCIRLAPDFMKRRYVHNGPWRVTCTSLRAAAQTRERRGQHEIELILGELACAESALTQLPRNSALAKESFLLGKLAIDLLPDESFRIGALRVLRAVATFSPDVLWLEVATFAIRNRDFACDKLDVDVSELPRESEMAQGLRALDNEELKEILQLMDSHA</sequence>
<feature type="domain" description="TTI1 C-terminal TPR" evidence="3">
    <location>
        <begin position="820"/>
        <end position="1003"/>
    </location>
</feature>
<evidence type="ECO:0000259" key="2">
    <source>
        <dbReference type="Pfam" id="PF24173"/>
    </source>
</evidence>
<proteinExistence type="predicted"/>
<comment type="caution">
    <text evidence="4">The sequence shown here is derived from an EMBL/GenBank/DDBJ whole genome shotgun (WGS) entry which is preliminary data.</text>
</comment>
<protein>
    <submittedName>
        <fullName evidence="4">TELO2-interacting protein 1-like</fullName>
    </submittedName>
</protein>
<reference evidence="4 5" key="1">
    <citation type="submission" date="2017-12" db="EMBL/GenBank/DDBJ databases">
        <title>Sequencing, de novo assembly and annotation of complete genome of a new Thraustochytrid species, strain FCC1311.</title>
        <authorList>
            <person name="Sedici K."/>
            <person name="Godart F."/>
            <person name="Aiese Cigliano R."/>
            <person name="Sanseverino W."/>
            <person name="Barakat M."/>
            <person name="Ortet P."/>
            <person name="Marechal E."/>
            <person name="Cagnac O."/>
            <person name="Amato A."/>
        </authorList>
    </citation>
    <scope>NUCLEOTIDE SEQUENCE [LARGE SCALE GENOMIC DNA]</scope>
</reference>
<dbReference type="InParanoid" id="A0A2R5GC84"/>
<dbReference type="InterPro" id="IPR016024">
    <property type="entry name" value="ARM-type_fold"/>
</dbReference>
<feature type="compositionally biased region" description="Basic and acidic residues" evidence="1">
    <location>
        <begin position="333"/>
        <end position="351"/>
    </location>
</feature>
<dbReference type="InterPro" id="IPR049362">
    <property type="entry name" value="TTI1_rpt"/>
</dbReference>
<feature type="compositionally biased region" description="Polar residues" evidence="1">
    <location>
        <begin position="320"/>
        <end position="332"/>
    </location>
</feature>
<name>A0A2R5GC84_9STRA</name>
<dbReference type="InterPro" id="IPR057566">
    <property type="entry name" value="TPR_TTI1_N"/>
</dbReference>